<evidence type="ECO:0000256" key="4">
    <source>
        <dbReference type="PROSITE-ProRule" id="PRU01161"/>
    </source>
</evidence>
<dbReference type="InterPro" id="IPR002641">
    <property type="entry name" value="PNPLA_dom"/>
</dbReference>
<dbReference type="PANTHER" id="PTHR14226">
    <property type="entry name" value="NEUROPATHY TARGET ESTERASE/SWISS CHEESE D.MELANOGASTER"/>
    <property type="match status" value="1"/>
</dbReference>
<sequence>MGLSSWLTWRRGAARTPLNLALQGGGAHGAFTWGVLDALLEADRFALQALSGSSAGAMNAVVLAQGLMEGGTEGARAALDRFWTAIGSHLPFEWLTTGGDESPSLSPAARLLMRWTQAFAPHQLNPLDRNPLRDVLAAQVDFERLRAHRRGPRLKIAATEVNSGRLQVFERPRLSVEAVLASACLPTLHHTVLVDGQPYWDGGYSANPALLPLLQDPACAPDTLLVLLAPRSHARTPRSAAEIRERAMDIAFQAPFLRELALLHEMQSALGQPWWPQPGLAGRLARARWHLVDGQATLAALNGETRLIAHLPFLQRLRDAGRAEAQAWLAGPAARVGQASGVSLAQVASSTL</sequence>
<gene>
    <name evidence="6" type="ORF">MW290_17630</name>
</gene>
<name>A0ABY4SGA2_AQUTE</name>
<feature type="active site" description="Proton acceptor" evidence="4">
    <location>
        <position position="201"/>
    </location>
</feature>
<dbReference type="Proteomes" id="UP001056201">
    <property type="component" value="Chromosome 2"/>
</dbReference>
<keyword evidence="3 4" id="KW-0443">Lipid metabolism</keyword>
<dbReference type="RefSeq" id="WP_250199006.1">
    <property type="nucleotide sequence ID" value="NZ_CP097636.1"/>
</dbReference>
<dbReference type="InterPro" id="IPR050301">
    <property type="entry name" value="NTE"/>
</dbReference>
<feature type="active site" description="Nucleophile" evidence="4">
    <location>
        <position position="54"/>
    </location>
</feature>
<keyword evidence="1 4" id="KW-0378">Hydrolase</keyword>
<keyword evidence="7" id="KW-1185">Reference proteome</keyword>
<evidence type="ECO:0000256" key="1">
    <source>
        <dbReference type="ARBA" id="ARBA00022801"/>
    </source>
</evidence>
<dbReference type="Gene3D" id="3.40.1090.10">
    <property type="entry name" value="Cytosolic phospholipase A2 catalytic domain"/>
    <property type="match status" value="2"/>
</dbReference>
<dbReference type="InterPro" id="IPR016035">
    <property type="entry name" value="Acyl_Trfase/lysoPLipase"/>
</dbReference>
<dbReference type="SUPFAM" id="SSF52151">
    <property type="entry name" value="FabD/lysophospholipase-like"/>
    <property type="match status" value="1"/>
</dbReference>
<protein>
    <submittedName>
        <fullName evidence="6">Patatin-like phospholipase family protein</fullName>
    </submittedName>
</protein>
<evidence type="ECO:0000259" key="5">
    <source>
        <dbReference type="PROSITE" id="PS51635"/>
    </source>
</evidence>
<evidence type="ECO:0000313" key="6">
    <source>
        <dbReference type="EMBL" id="URI10803.1"/>
    </source>
</evidence>
<proteinExistence type="predicted"/>
<feature type="domain" description="PNPLA" evidence="5">
    <location>
        <begin position="20"/>
        <end position="214"/>
    </location>
</feature>
<organism evidence="6 7">
    <name type="scientific">Aquincola tertiaricarbonis</name>
    <dbReference type="NCBI Taxonomy" id="391953"/>
    <lineage>
        <taxon>Bacteria</taxon>
        <taxon>Pseudomonadati</taxon>
        <taxon>Pseudomonadota</taxon>
        <taxon>Betaproteobacteria</taxon>
        <taxon>Burkholderiales</taxon>
        <taxon>Sphaerotilaceae</taxon>
        <taxon>Aquincola</taxon>
    </lineage>
</organism>
<evidence type="ECO:0000313" key="7">
    <source>
        <dbReference type="Proteomes" id="UP001056201"/>
    </source>
</evidence>
<keyword evidence="2 4" id="KW-0442">Lipid degradation</keyword>
<evidence type="ECO:0000256" key="3">
    <source>
        <dbReference type="ARBA" id="ARBA00023098"/>
    </source>
</evidence>
<feature type="short sequence motif" description="DGA/G" evidence="4">
    <location>
        <begin position="201"/>
        <end position="203"/>
    </location>
</feature>
<dbReference type="EMBL" id="CP097636">
    <property type="protein sequence ID" value="URI10803.1"/>
    <property type="molecule type" value="Genomic_DNA"/>
</dbReference>
<feature type="short sequence motif" description="GXGXXG" evidence="4">
    <location>
        <begin position="24"/>
        <end position="29"/>
    </location>
</feature>
<dbReference type="PANTHER" id="PTHR14226:SF78">
    <property type="entry name" value="SLR0060 PROTEIN"/>
    <property type="match status" value="1"/>
</dbReference>
<evidence type="ECO:0000256" key="2">
    <source>
        <dbReference type="ARBA" id="ARBA00022963"/>
    </source>
</evidence>
<reference evidence="6" key="1">
    <citation type="submission" date="2022-05" db="EMBL/GenBank/DDBJ databases">
        <title>An RpoN-dependent PEP-CTERM gene is involved in floc formation of an Aquincola tertiaricarbonis strain.</title>
        <authorList>
            <person name="Qiu D."/>
            <person name="Xia M."/>
        </authorList>
    </citation>
    <scope>NUCLEOTIDE SEQUENCE</scope>
    <source>
        <strain evidence="6">RN12</strain>
    </source>
</reference>
<accession>A0ABY4SGA2</accession>
<feature type="short sequence motif" description="GXSXG" evidence="4">
    <location>
        <begin position="52"/>
        <end position="56"/>
    </location>
</feature>
<dbReference type="PROSITE" id="PS51635">
    <property type="entry name" value="PNPLA"/>
    <property type="match status" value="1"/>
</dbReference>
<dbReference type="Pfam" id="PF01734">
    <property type="entry name" value="Patatin"/>
    <property type="match status" value="1"/>
</dbReference>